<dbReference type="NCBIfam" id="TIGR01484">
    <property type="entry name" value="HAD-SF-IIB"/>
    <property type="match status" value="1"/>
</dbReference>
<dbReference type="EMBL" id="JAFBCL010000001">
    <property type="protein sequence ID" value="MBM7812031.1"/>
    <property type="molecule type" value="Genomic_DNA"/>
</dbReference>
<dbReference type="Proteomes" id="UP000671828">
    <property type="component" value="Chromosome"/>
</dbReference>
<proteinExistence type="predicted"/>
<dbReference type="GO" id="GO:0005829">
    <property type="term" value="C:cytosol"/>
    <property type="evidence" value="ECO:0007669"/>
    <property type="project" value="TreeGrafter"/>
</dbReference>
<dbReference type="InterPro" id="IPR000150">
    <property type="entry name" value="Cof"/>
</dbReference>
<dbReference type="AlphaFoldDB" id="A0A8T8I4E8"/>
<organism evidence="2 3">
    <name type="scientific">Saccharothrix algeriensis</name>
    <dbReference type="NCBI Taxonomy" id="173560"/>
    <lineage>
        <taxon>Bacteria</taxon>
        <taxon>Bacillati</taxon>
        <taxon>Actinomycetota</taxon>
        <taxon>Actinomycetes</taxon>
        <taxon>Pseudonocardiales</taxon>
        <taxon>Pseudonocardiaceae</taxon>
        <taxon>Saccharothrix</taxon>
    </lineage>
</organism>
<accession>A0A8T8I4E8</accession>
<sequence>METPRLVASDVDGTLLGPDHRVSARTAGVVAGVRAAGVPFVLATGRPPRWVTDVAAQAGATGYAVCANGAVLYDVGADRVLWRRELDPVLLGDLADALGRALPGCAVAAERVGDSVADPAVAPFVAEPAYRHAWPGSDHSELSRAEVLGVPAVKLLVRHAGMTSVQLAEAAEAVFGEEVCVTYSSNAGLIEVSAAGVTKADGLADVAERLAVEPSAVVAFGDMPNDIAMLGWAGHGVAMANAHPDVLEVADEVTAPNSEDGVARLLERWFPLPNGAAAHPPAP</sequence>
<dbReference type="Proteomes" id="UP001195724">
    <property type="component" value="Unassembled WGS sequence"/>
</dbReference>
<dbReference type="GO" id="GO:0000287">
    <property type="term" value="F:magnesium ion binding"/>
    <property type="evidence" value="ECO:0007669"/>
    <property type="project" value="TreeGrafter"/>
</dbReference>
<dbReference type="EMBL" id="CP072788">
    <property type="protein sequence ID" value="QTR05715.1"/>
    <property type="molecule type" value="Genomic_DNA"/>
</dbReference>
<reference evidence="2" key="2">
    <citation type="submission" date="2021-04" db="EMBL/GenBank/DDBJ databases">
        <title>Saccharothrix algeriensis WGS.</title>
        <authorList>
            <person name="Stuskova K."/>
            <person name="Hakalova E."/>
            <person name="Tebbal A.B."/>
            <person name="Eichmeier A."/>
        </authorList>
    </citation>
    <scope>NUCLEOTIDE SEQUENCE</scope>
    <source>
        <strain evidence="2">NRRL B-24137</strain>
    </source>
</reference>
<protein>
    <submittedName>
        <fullName evidence="1">Cof subfamily protein (Haloacid dehalogenase superfamily)</fullName>
    </submittedName>
    <submittedName>
        <fullName evidence="2">HAD family phosphatase</fullName>
    </submittedName>
</protein>
<dbReference type="GO" id="GO:0016791">
    <property type="term" value="F:phosphatase activity"/>
    <property type="evidence" value="ECO:0007669"/>
    <property type="project" value="UniProtKB-ARBA"/>
</dbReference>
<evidence type="ECO:0000313" key="2">
    <source>
        <dbReference type="EMBL" id="QTR05715.1"/>
    </source>
</evidence>
<dbReference type="PANTHER" id="PTHR10000:SF8">
    <property type="entry name" value="HAD SUPERFAMILY HYDROLASE-LIKE, TYPE 3"/>
    <property type="match status" value="1"/>
</dbReference>
<keyword evidence="4" id="KW-1185">Reference proteome</keyword>
<name>A0A8T8I4E8_9PSEU</name>
<dbReference type="PANTHER" id="PTHR10000">
    <property type="entry name" value="PHOSPHOSERINE PHOSPHATASE"/>
    <property type="match status" value="1"/>
</dbReference>
<evidence type="ECO:0000313" key="3">
    <source>
        <dbReference type="Proteomes" id="UP000671828"/>
    </source>
</evidence>
<dbReference type="InterPro" id="IPR036412">
    <property type="entry name" value="HAD-like_sf"/>
</dbReference>
<dbReference type="SUPFAM" id="SSF56784">
    <property type="entry name" value="HAD-like"/>
    <property type="match status" value="1"/>
</dbReference>
<dbReference type="RefSeq" id="WP_204842852.1">
    <property type="nucleotide sequence ID" value="NZ_JAFBCL010000001.1"/>
</dbReference>
<dbReference type="InterPro" id="IPR006379">
    <property type="entry name" value="HAD-SF_hydro_IIB"/>
</dbReference>
<dbReference type="Pfam" id="PF08282">
    <property type="entry name" value="Hydrolase_3"/>
    <property type="match status" value="1"/>
</dbReference>
<reference evidence="1 4" key="1">
    <citation type="submission" date="2021-01" db="EMBL/GenBank/DDBJ databases">
        <title>Sequencing the genomes of 1000 actinobacteria strains.</title>
        <authorList>
            <person name="Klenk H.-P."/>
        </authorList>
    </citation>
    <scope>NUCLEOTIDE SEQUENCE [LARGE SCALE GENOMIC DNA]</scope>
    <source>
        <strain evidence="1 4">DSM 44581</strain>
    </source>
</reference>
<gene>
    <name evidence="2" type="ORF">J7S33_14930</name>
    <name evidence="1" type="ORF">JOE68_002896</name>
</gene>
<dbReference type="NCBIfam" id="TIGR00099">
    <property type="entry name" value="Cof-subfamily"/>
    <property type="match status" value="1"/>
</dbReference>
<evidence type="ECO:0000313" key="4">
    <source>
        <dbReference type="Proteomes" id="UP001195724"/>
    </source>
</evidence>
<dbReference type="InterPro" id="IPR023214">
    <property type="entry name" value="HAD_sf"/>
</dbReference>
<dbReference type="Gene3D" id="3.30.1240.10">
    <property type="match status" value="1"/>
</dbReference>
<evidence type="ECO:0000313" key="1">
    <source>
        <dbReference type="EMBL" id="MBM7812031.1"/>
    </source>
</evidence>
<dbReference type="Gene3D" id="3.40.50.1000">
    <property type="entry name" value="HAD superfamily/HAD-like"/>
    <property type="match status" value="1"/>
</dbReference>